<evidence type="ECO:0000313" key="17">
    <source>
        <dbReference type="Proteomes" id="UP001481413"/>
    </source>
</evidence>
<dbReference type="Proteomes" id="UP001481413">
    <property type="component" value="Unassembled WGS sequence"/>
</dbReference>
<keyword evidence="6" id="KW-0808">Transferase</keyword>
<dbReference type="PANTHER" id="PTHR45528">
    <property type="entry name" value="SENSOR HISTIDINE KINASE CPXA"/>
    <property type="match status" value="1"/>
</dbReference>
<evidence type="ECO:0000256" key="10">
    <source>
        <dbReference type="ARBA" id="ARBA00022840"/>
    </source>
</evidence>
<dbReference type="InterPro" id="IPR003661">
    <property type="entry name" value="HisK_dim/P_dom"/>
</dbReference>
<dbReference type="PROSITE" id="PS50109">
    <property type="entry name" value="HIS_KIN"/>
    <property type="match status" value="1"/>
</dbReference>
<evidence type="ECO:0000256" key="14">
    <source>
        <dbReference type="SAM" id="Phobius"/>
    </source>
</evidence>
<dbReference type="CDD" id="cd00082">
    <property type="entry name" value="HisKA"/>
    <property type="match status" value="1"/>
</dbReference>
<evidence type="ECO:0000256" key="12">
    <source>
        <dbReference type="ARBA" id="ARBA00023012"/>
    </source>
</evidence>
<keyword evidence="4" id="KW-1003">Cell membrane</keyword>
<comment type="subcellular location">
    <subcellularLocation>
        <location evidence="2">Cell membrane</location>
        <topology evidence="2">Multi-pass membrane protein</topology>
    </subcellularLocation>
</comment>
<dbReference type="GO" id="GO:0016301">
    <property type="term" value="F:kinase activity"/>
    <property type="evidence" value="ECO:0007669"/>
    <property type="project" value="UniProtKB-KW"/>
</dbReference>
<keyword evidence="13 14" id="KW-0472">Membrane</keyword>
<dbReference type="SUPFAM" id="SSF55874">
    <property type="entry name" value="ATPase domain of HSP90 chaperone/DNA topoisomerase II/histidine kinase"/>
    <property type="match status" value="1"/>
</dbReference>
<reference evidence="16 17" key="1">
    <citation type="submission" date="2024-04" db="EMBL/GenBank/DDBJ databases">
        <title>Draft genome sequence of Thalassolituus maritimus NBRC 116585.</title>
        <authorList>
            <person name="Miyakawa T."/>
            <person name="Kusuya Y."/>
            <person name="Miura T."/>
        </authorList>
    </citation>
    <scope>NUCLEOTIDE SEQUENCE [LARGE SCALE GENOMIC DNA]</scope>
    <source>
        <strain evidence="16 17">5NW40-0001</strain>
    </source>
</reference>
<accession>A0ABQ0A1A8</accession>
<evidence type="ECO:0000256" key="5">
    <source>
        <dbReference type="ARBA" id="ARBA00022553"/>
    </source>
</evidence>
<keyword evidence="10" id="KW-0067">ATP-binding</keyword>
<keyword evidence="7 14" id="KW-0812">Transmembrane</keyword>
<dbReference type="InterPro" id="IPR036097">
    <property type="entry name" value="HisK_dim/P_sf"/>
</dbReference>
<dbReference type="EMBL" id="BAABWH010000006">
    <property type="protein sequence ID" value="GAA6146188.1"/>
    <property type="molecule type" value="Genomic_DNA"/>
</dbReference>
<evidence type="ECO:0000256" key="9">
    <source>
        <dbReference type="ARBA" id="ARBA00022777"/>
    </source>
</evidence>
<dbReference type="SUPFAM" id="SSF47384">
    <property type="entry name" value="Homodimeric domain of signal transducing histidine kinase"/>
    <property type="match status" value="1"/>
</dbReference>
<dbReference type="InterPro" id="IPR005467">
    <property type="entry name" value="His_kinase_dom"/>
</dbReference>
<sequence>MKAPNLSLRAVLMLTFASVALILVLGYSFVSSRYLLAGMDTLITENLVRAAVAESRGEFVSEHSIYSSFRVTPDWQGQPQDMTTRIAEPPQTLDQLQQLRIEDDAQSEGESADENDRKMYFYLMTEQAGERYYVSYQVSPDKVSQLVFENVTGSLKVLAAIGLGSVLLISLLVWWLWRRMTQPVTELGAWARSLNETSLQQDIPDFRYRDLNEFAAIVRNSLVSVRDALDREQTFLRHASHELRTPISVIRNNIQLISTLKQRSVETETNPKELAAIERIDRASLTMKHLTETLLWLGREDHEDLPQTDVQLDQLLESLAEELKYLLQGKDVELEVTTEASISTLPEAAARIVFGNLIRNAFQHTWAGKVEIRQTGDLVTVVNTLESSDGDDSVSDLGFGLGLALTAKLCEQLGWKFDQQQTATHWHSDVRLS</sequence>
<evidence type="ECO:0000256" key="6">
    <source>
        <dbReference type="ARBA" id="ARBA00022679"/>
    </source>
</evidence>
<feature type="domain" description="Histidine kinase" evidence="15">
    <location>
        <begin position="238"/>
        <end position="433"/>
    </location>
</feature>
<organism evidence="16 17">
    <name type="scientific">Thalassolituus maritimus</name>
    <dbReference type="NCBI Taxonomy" id="484498"/>
    <lineage>
        <taxon>Bacteria</taxon>
        <taxon>Pseudomonadati</taxon>
        <taxon>Pseudomonadota</taxon>
        <taxon>Gammaproteobacteria</taxon>
        <taxon>Oceanospirillales</taxon>
        <taxon>Oceanospirillaceae</taxon>
        <taxon>Thalassolituus</taxon>
    </lineage>
</organism>
<keyword evidence="5" id="KW-0597">Phosphoprotein</keyword>
<dbReference type="SMART" id="SM00388">
    <property type="entry name" value="HisKA"/>
    <property type="match status" value="1"/>
</dbReference>
<dbReference type="Gene3D" id="1.10.287.130">
    <property type="match status" value="1"/>
</dbReference>
<feature type="transmembrane region" description="Helical" evidence="14">
    <location>
        <begin position="6"/>
        <end position="30"/>
    </location>
</feature>
<evidence type="ECO:0000256" key="3">
    <source>
        <dbReference type="ARBA" id="ARBA00012438"/>
    </source>
</evidence>
<gene>
    <name evidence="16" type="primary">cprS</name>
    <name evidence="16" type="ORF">NBRC116585_23060</name>
</gene>
<evidence type="ECO:0000259" key="15">
    <source>
        <dbReference type="PROSITE" id="PS50109"/>
    </source>
</evidence>
<keyword evidence="9 16" id="KW-0418">Kinase</keyword>
<protein>
    <recommendedName>
        <fullName evidence="3">histidine kinase</fullName>
        <ecNumber evidence="3">2.7.13.3</ecNumber>
    </recommendedName>
</protein>
<keyword evidence="12" id="KW-0902">Two-component regulatory system</keyword>
<evidence type="ECO:0000256" key="2">
    <source>
        <dbReference type="ARBA" id="ARBA00004651"/>
    </source>
</evidence>
<evidence type="ECO:0000256" key="13">
    <source>
        <dbReference type="ARBA" id="ARBA00023136"/>
    </source>
</evidence>
<evidence type="ECO:0000256" key="8">
    <source>
        <dbReference type="ARBA" id="ARBA00022741"/>
    </source>
</evidence>
<dbReference type="PANTHER" id="PTHR45528:SF1">
    <property type="entry name" value="SENSOR HISTIDINE KINASE CPXA"/>
    <property type="match status" value="1"/>
</dbReference>
<keyword evidence="11 14" id="KW-1133">Transmembrane helix</keyword>
<comment type="caution">
    <text evidence="16">The sequence shown here is derived from an EMBL/GenBank/DDBJ whole genome shotgun (WGS) entry which is preliminary data.</text>
</comment>
<dbReference type="Gene3D" id="3.30.565.10">
    <property type="entry name" value="Histidine kinase-like ATPase, C-terminal domain"/>
    <property type="match status" value="1"/>
</dbReference>
<keyword evidence="8" id="KW-0547">Nucleotide-binding</keyword>
<feature type="transmembrane region" description="Helical" evidence="14">
    <location>
        <begin position="157"/>
        <end position="177"/>
    </location>
</feature>
<evidence type="ECO:0000256" key="11">
    <source>
        <dbReference type="ARBA" id="ARBA00022989"/>
    </source>
</evidence>
<dbReference type="EC" id="2.7.13.3" evidence="3"/>
<dbReference type="RefSeq" id="WP_353295380.1">
    <property type="nucleotide sequence ID" value="NZ_BAABWH010000006.1"/>
</dbReference>
<dbReference type="InterPro" id="IPR036890">
    <property type="entry name" value="HATPase_C_sf"/>
</dbReference>
<evidence type="ECO:0000256" key="4">
    <source>
        <dbReference type="ARBA" id="ARBA00022475"/>
    </source>
</evidence>
<dbReference type="Pfam" id="PF00512">
    <property type="entry name" value="HisKA"/>
    <property type="match status" value="1"/>
</dbReference>
<keyword evidence="17" id="KW-1185">Reference proteome</keyword>
<evidence type="ECO:0000313" key="16">
    <source>
        <dbReference type="EMBL" id="GAA6146188.1"/>
    </source>
</evidence>
<name>A0ABQ0A1A8_9GAMM</name>
<evidence type="ECO:0000256" key="1">
    <source>
        <dbReference type="ARBA" id="ARBA00000085"/>
    </source>
</evidence>
<comment type="catalytic activity">
    <reaction evidence="1">
        <text>ATP + protein L-histidine = ADP + protein N-phospho-L-histidine.</text>
        <dbReference type="EC" id="2.7.13.3"/>
    </reaction>
</comment>
<evidence type="ECO:0000256" key="7">
    <source>
        <dbReference type="ARBA" id="ARBA00022692"/>
    </source>
</evidence>
<dbReference type="InterPro" id="IPR050398">
    <property type="entry name" value="HssS/ArlS-like"/>
</dbReference>
<dbReference type="Gene3D" id="6.10.340.10">
    <property type="match status" value="1"/>
</dbReference>
<proteinExistence type="predicted"/>